<accession>A0A0U1L4F2</accession>
<dbReference type="PROSITE" id="PS00903">
    <property type="entry name" value="CYT_DCMP_DEAMINASES_1"/>
    <property type="match status" value="1"/>
</dbReference>
<feature type="binding site" evidence="18">
    <location>
        <position position="74"/>
    </location>
    <ligand>
        <name>Zn(2+)</name>
        <dbReference type="ChEBI" id="CHEBI:29105"/>
        <note>catalytic</note>
    </ligand>
</feature>
<keyword evidence="21" id="KW-1185">Reference proteome</keyword>
<comment type="cofactor">
    <cofactor evidence="15 18">
        <name>Zn(2+)</name>
        <dbReference type="ChEBI" id="CHEBI:29105"/>
    </cofactor>
    <text evidence="15 18">Binds 1 zinc ion.</text>
</comment>
<evidence type="ECO:0000256" key="11">
    <source>
        <dbReference type="ARBA" id="ARBA00023002"/>
    </source>
</evidence>
<evidence type="ECO:0000256" key="1">
    <source>
        <dbReference type="ARBA" id="ARBA00002151"/>
    </source>
</evidence>
<dbReference type="InterPro" id="IPR050765">
    <property type="entry name" value="Riboflavin_Biosynth_HTPR"/>
</dbReference>
<feature type="binding site" evidence="17">
    <location>
        <position position="206"/>
    </location>
    <ligand>
        <name>substrate</name>
    </ligand>
</feature>
<evidence type="ECO:0000256" key="13">
    <source>
        <dbReference type="ARBA" id="ARBA00049861"/>
    </source>
</evidence>
<dbReference type="Gene3D" id="3.40.140.10">
    <property type="entry name" value="Cytidine Deaminase, domain 2"/>
    <property type="match status" value="1"/>
</dbReference>
<comment type="pathway">
    <text evidence="2 15">Cofactor biosynthesis; riboflavin biosynthesis; 5-amino-6-(D-ribitylamino)uracil from GTP: step 2/4.</text>
</comment>
<dbReference type="Gene3D" id="3.40.430.10">
    <property type="entry name" value="Dihydrofolate Reductase, subunit A"/>
    <property type="match status" value="1"/>
</dbReference>
<dbReference type="GO" id="GO:0009231">
    <property type="term" value="P:riboflavin biosynthetic process"/>
    <property type="evidence" value="ECO:0007669"/>
    <property type="project" value="UniProtKB-UniPathway"/>
</dbReference>
<dbReference type="InterPro" id="IPR016192">
    <property type="entry name" value="APOBEC/CMP_deaminase_Zn-bd"/>
</dbReference>
<feature type="binding site" evidence="17">
    <location>
        <position position="167"/>
    </location>
    <ligand>
        <name>substrate</name>
    </ligand>
</feature>
<dbReference type="RefSeq" id="WP_021170552.1">
    <property type="nucleotide sequence ID" value="NZ_CTRP01000014.1"/>
</dbReference>
<evidence type="ECO:0000256" key="9">
    <source>
        <dbReference type="ARBA" id="ARBA00022833"/>
    </source>
</evidence>
<keyword evidence="12" id="KW-0511">Multifunctional enzyme</keyword>
<dbReference type="PIRSF" id="PIRSF006769">
    <property type="entry name" value="RibD"/>
    <property type="match status" value="1"/>
</dbReference>
<dbReference type="PANTHER" id="PTHR38011:SF7">
    <property type="entry name" value="2,5-DIAMINO-6-RIBOSYLAMINO-4(3H)-PYRIMIDINONE 5'-PHOSPHATE REDUCTASE"/>
    <property type="match status" value="1"/>
</dbReference>
<dbReference type="PANTHER" id="PTHR38011">
    <property type="entry name" value="DIHYDROFOLATE REDUCTASE FAMILY PROTEIN (AFU_ORTHOLOGUE AFUA_8G06820)"/>
    <property type="match status" value="1"/>
</dbReference>
<dbReference type="EC" id="1.1.1.193" evidence="15"/>
<dbReference type="InterPro" id="IPR004794">
    <property type="entry name" value="Eubact_RibD"/>
</dbReference>
<comment type="function">
    <text evidence="1 15">Converts 2,5-diamino-6-(ribosylamino)-4(3h)-pyrimidinone 5'-phosphate into 5-amino-6-(ribosylamino)-2,4(1h,3h)-pyrimidinedione 5'-phosphate.</text>
</comment>
<evidence type="ECO:0000256" key="2">
    <source>
        <dbReference type="ARBA" id="ARBA00004882"/>
    </source>
</evidence>
<keyword evidence="7 15" id="KW-0479">Metal-binding</keyword>
<dbReference type="InterPro" id="IPR002734">
    <property type="entry name" value="RibDG_C"/>
</dbReference>
<dbReference type="FunFam" id="3.40.140.10:FF:000025">
    <property type="entry name" value="Riboflavin biosynthesis protein RibD"/>
    <property type="match status" value="1"/>
</dbReference>
<evidence type="ECO:0000256" key="10">
    <source>
        <dbReference type="ARBA" id="ARBA00022857"/>
    </source>
</evidence>
<dbReference type="PROSITE" id="PS51747">
    <property type="entry name" value="CYT_DCMP_DEAMINASES_2"/>
    <property type="match status" value="1"/>
</dbReference>
<keyword evidence="8 15" id="KW-0378">Hydrolase</keyword>
<feature type="binding site" evidence="18">
    <location>
        <position position="49"/>
    </location>
    <ligand>
        <name>Zn(2+)</name>
        <dbReference type="ChEBI" id="CHEBI:29105"/>
        <note>catalytic</note>
    </ligand>
</feature>
<dbReference type="InterPro" id="IPR024072">
    <property type="entry name" value="DHFR-like_dom_sf"/>
</dbReference>
<feature type="binding site" evidence="17">
    <location>
        <position position="292"/>
    </location>
    <ligand>
        <name>substrate</name>
    </ligand>
</feature>
<dbReference type="InterPro" id="IPR002125">
    <property type="entry name" value="CMP_dCMP_dom"/>
</dbReference>
<dbReference type="CDD" id="cd01284">
    <property type="entry name" value="Riboflavin_deaminase-reductase"/>
    <property type="match status" value="1"/>
</dbReference>
<feature type="binding site" evidence="17">
    <location>
        <position position="169"/>
    </location>
    <ligand>
        <name>NADP(+)</name>
        <dbReference type="ChEBI" id="CHEBI:58349"/>
    </ligand>
</feature>
<evidence type="ECO:0000256" key="12">
    <source>
        <dbReference type="ARBA" id="ARBA00023268"/>
    </source>
</evidence>
<dbReference type="GO" id="GO:0050661">
    <property type="term" value="F:NADP binding"/>
    <property type="evidence" value="ECO:0007669"/>
    <property type="project" value="InterPro"/>
</dbReference>
<sequence>MDKYYMQQALTIAQYAIGRTSPNPLVGAVIVKDGHIVGQGWHRQAGTPHAEIHALAQAGELAKGATIYVTLEPCSHHGRTGPCADALIAAGIKKVVAAMTDPNPEVAGKGLTRLRAAGIEVVEGILAAEAAKLNEVFIKWITTKMPFGVLKTAMSLDGKIAAYTGHSKWITGPAAREYVHRLRDIYDGILVGIGTVLTDNPRLTTRLPAGGQNPVRIVIDTMARTPLTANVVTDKQATTIIAVSQAAPPERIAALQSHGVEVLVLAQTPLGVNLRQLFTILGERRITSVFVEGGAAINASLLTANLIDKVYCFIAPKILGGKAAPGPVGGTGVETVDQAILLEDIATQTIGTDVLLNGYITGREGRNVYRTCGGIRES</sequence>
<dbReference type="SUPFAM" id="SSF53597">
    <property type="entry name" value="Dihydrofolate reductase-like"/>
    <property type="match status" value="1"/>
</dbReference>
<organism evidence="20 21">
    <name type="scientific">Sporomusa ovata</name>
    <dbReference type="NCBI Taxonomy" id="2378"/>
    <lineage>
        <taxon>Bacteria</taxon>
        <taxon>Bacillati</taxon>
        <taxon>Bacillota</taxon>
        <taxon>Negativicutes</taxon>
        <taxon>Selenomonadales</taxon>
        <taxon>Sporomusaceae</taxon>
        <taxon>Sporomusa</taxon>
    </lineage>
</organism>
<dbReference type="UniPathway" id="UPA00275">
    <property type="reaction ID" value="UER00401"/>
</dbReference>
<feature type="binding site" evidence="17">
    <location>
        <position position="183"/>
    </location>
    <ligand>
        <name>substrate</name>
    </ligand>
</feature>
<feature type="binding site" evidence="17">
    <location>
        <position position="221"/>
    </location>
    <ligand>
        <name>NADP(+)</name>
        <dbReference type="ChEBI" id="CHEBI:58349"/>
    </ligand>
</feature>
<evidence type="ECO:0000313" key="20">
    <source>
        <dbReference type="EMBL" id="CQR74566.1"/>
    </source>
</evidence>
<comment type="catalytic activity">
    <reaction evidence="14 15">
        <text>2,5-diamino-6-hydroxy-4-(5-phosphoribosylamino)-pyrimidine + H2O + H(+) = 5-amino-6-(5-phospho-D-ribosylamino)uracil + NH4(+)</text>
        <dbReference type="Rhea" id="RHEA:21868"/>
        <dbReference type="ChEBI" id="CHEBI:15377"/>
        <dbReference type="ChEBI" id="CHEBI:15378"/>
        <dbReference type="ChEBI" id="CHEBI:28938"/>
        <dbReference type="ChEBI" id="CHEBI:58453"/>
        <dbReference type="ChEBI" id="CHEBI:58614"/>
        <dbReference type="EC" id="3.5.4.26"/>
    </reaction>
</comment>
<evidence type="ECO:0000256" key="16">
    <source>
        <dbReference type="PIRSR" id="PIRSR006769-1"/>
    </source>
</evidence>
<dbReference type="GO" id="GO:0008835">
    <property type="term" value="F:diaminohydroxyphosphoribosylaminopyrimidine deaminase activity"/>
    <property type="evidence" value="ECO:0007669"/>
    <property type="project" value="UniProtKB-EC"/>
</dbReference>
<dbReference type="Pfam" id="PF00383">
    <property type="entry name" value="dCMP_cyt_deam_1"/>
    <property type="match status" value="1"/>
</dbReference>
<evidence type="ECO:0000256" key="18">
    <source>
        <dbReference type="PIRSR" id="PIRSR006769-3"/>
    </source>
</evidence>
<dbReference type="AlphaFoldDB" id="A0A0U1L4F2"/>
<proteinExistence type="inferred from homology"/>
<feature type="binding site" evidence="17">
    <location>
        <position position="153"/>
    </location>
    <ligand>
        <name>NADP(+)</name>
        <dbReference type="ChEBI" id="CHEBI:58349"/>
    </ligand>
</feature>
<dbReference type="InterPro" id="IPR011549">
    <property type="entry name" value="RibD_C"/>
</dbReference>
<feature type="active site" description="Proton donor" evidence="16">
    <location>
        <position position="51"/>
    </location>
</feature>
<evidence type="ECO:0000313" key="21">
    <source>
        <dbReference type="Proteomes" id="UP000049855"/>
    </source>
</evidence>
<keyword evidence="11 15" id="KW-0560">Oxidoreductase</keyword>
<evidence type="ECO:0000256" key="7">
    <source>
        <dbReference type="ARBA" id="ARBA00022723"/>
    </source>
</evidence>
<evidence type="ECO:0000256" key="8">
    <source>
        <dbReference type="ARBA" id="ARBA00022801"/>
    </source>
</evidence>
<keyword evidence="6 15" id="KW-0686">Riboflavin biosynthesis</keyword>
<dbReference type="Pfam" id="PF01872">
    <property type="entry name" value="RibD_C"/>
    <property type="match status" value="1"/>
</dbReference>
<gene>
    <name evidence="20" type="ORF">SpAn4DRAFT_1028</name>
</gene>
<keyword evidence="10 15" id="KW-0521">NADP</keyword>
<dbReference type="NCBIfam" id="TIGR00227">
    <property type="entry name" value="ribD_Cterm"/>
    <property type="match status" value="1"/>
</dbReference>
<evidence type="ECO:0000256" key="6">
    <source>
        <dbReference type="ARBA" id="ARBA00022619"/>
    </source>
</evidence>
<feature type="binding site" evidence="18">
    <location>
        <position position="83"/>
    </location>
    <ligand>
        <name>Zn(2+)</name>
        <dbReference type="ChEBI" id="CHEBI:29105"/>
        <note>catalytic</note>
    </ligand>
</feature>
<dbReference type="SUPFAM" id="SSF53927">
    <property type="entry name" value="Cytidine deaminase-like"/>
    <property type="match status" value="1"/>
</dbReference>
<evidence type="ECO:0000259" key="19">
    <source>
        <dbReference type="PROSITE" id="PS51747"/>
    </source>
</evidence>
<comment type="pathway">
    <text evidence="3 15">Cofactor biosynthesis; riboflavin biosynthesis; 5-amino-6-(D-ribitylamino)uracil from GTP: step 3/4.</text>
</comment>
<feature type="domain" description="CMP/dCMP-type deaminase" evidence="19">
    <location>
        <begin position="1"/>
        <end position="122"/>
    </location>
</feature>
<dbReference type="Proteomes" id="UP000049855">
    <property type="component" value="Unassembled WGS sequence"/>
</dbReference>
<evidence type="ECO:0000256" key="4">
    <source>
        <dbReference type="ARBA" id="ARBA00005259"/>
    </source>
</evidence>
<dbReference type="EMBL" id="CTRP01000014">
    <property type="protein sequence ID" value="CQR74566.1"/>
    <property type="molecule type" value="Genomic_DNA"/>
</dbReference>
<dbReference type="GO" id="GO:0008703">
    <property type="term" value="F:5-amino-6-(5-phosphoribosylamino)uracil reductase activity"/>
    <property type="evidence" value="ECO:0007669"/>
    <property type="project" value="UniProtKB-EC"/>
</dbReference>
<keyword evidence="9 15" id="KW-0862">Zinc</keyword>
<feature type="binding site" evidence="17">
    <location>
        <begin position="294"/>
        <end position="300"/>
    </location>
    <ligand>
        <name>NADP(+)</name>
        <dbReference type="ChEBI" id="CHEBI:58349"/>
    </ligand>
</feature>
<evidence type="ECO:0000256" key="14">
    <source>
        <dbReference type="ARBA" id="ARBA00049886"/>
    </source>
</evidence>
<evidence type="ECO:0000256" key="17">
    <source>
        <dbReference type="PIRSR" id="PIRSR006769-2"/>
    </source>
</evidence>
<protein>
    <recommendedName>
        <fullName evidence="15">Riboflavin biosynthesis protein RibD</fullName>
    </recommendedName>
    <domain>
        <recommendedName>
            <fullName evidence="15">Diaminohydroxyphosphoribosylaminopyrimidine deaminase</fullName>
            <shortName evidence="15">DRAP deaminase</shortName>
            <ecNumber evidence="15">3.5.4.26</ecNumber>
        </recommendedName>
        <alternativeName>
            <fullName evidence="15">Riboflavin-specific deaminase</fullName>
        </alternativeName>
    </domain>
    <domain>
        <recommendedName>
            <fullName evidence="15">5-amino-6-(5-phosphoribosylamino)uracil reductase</fullName>
            <ecNumber evidence="15">1.1.1.193</ecNumber>
        </recommendedName>
        <alternativeName>
            <fullName evidence="15">HTP reductase</fullName>
        </alternativeName>
    </domain>
</protein>
<evidence type="ECO:0000256" key="15">
    <source>
        <dbReference type="PIRNR" id="PIRNR006769"/>
    </source>
</evidence>
<comment type="catalytic activity">
    <reaction evidence="13 15">
        <text>5-amino-6-(5-phospho-D-ribitylamino)uracil + NADP(+) = 5-amino-6-(5-phospho-D-ribosylamino)uracil + NADPH + H(+)</text>
        <dbReference type="Rhea" id="RHEA:17845"/>
        <dbReference type="ChEBI" id="CHEBI:15378"/>
        <dbReference type="ChEBI" id="CHEBI:57783"/>
        <dbReference type="ChEBI" id="CHEBI:58349"/>
        <dbReference type="ChEBI" id="CHEBI:58421"/>
        <dbReference type="ChEBI" id="CHEBI:58453"/>
        <dbReference type="EC" id="1.1.1.193"/>
    </reaction>
</comment>
<dbReference type="NCBIfam" id="TIGR00326">
    <property type="entry name" value="eubact_ribD"/>
    <property type="match status" value="1"/>
</dbReference>
<dbReference type="GO" id="GO:0008270">
    <property type="term" value="F:zinc ion binding"/>
    <property type="evidence" value="ECO:0007669"/>
    <property type="project" value="InterPro"/>
</dbReference>
<evidence type="ECO:0000256" key="5">
    <source>
        <dbReference type="ARBA" id="ARBA00007417"/>
    </source>
</evidence>
<feature type="binding site" evidence="17">
    <location>
        <position position="195"/>
    </location>
    <ligand>
        <name>NADP(+)</name>
        <dbReference type="ChEBI" id="CHEBI:58349"/>
    </ligand>
</feature>
<feature type="binding site" evidence="17">
    <location>
        <position position="199"/>
    </location>
    <ligand>
        <name>NADP(+)</name>
        <dbReference type="ChEBI" id="CHEBI:58349"/>
    </ligand>
</feature>
<name>A0A0U1L4F2_9FIRM</name>
<dbReference type="EC" id="3.5.4.26" evidence="15"/>
<feature type="binding site" evidence="17">
    <location>
        <position position="203"/>
    </location>
    <ligand>
        <name>substrate</name>
    </ligand>
</feature>
<dbReference type="InterPro" id="IPR016193">
    <property type="entry name" value="Cytidine_deaminase-like"/>
</dbReference>
<comment type="similarity">
    <text evidence="5 15">In the C-terminal section; belongs to the HTP reductase family.</text>
</comment>
<reference evidence="21" key="1">
    <citation type="submission" date="2015-03" db="EMBL/GenBank/DDBJ databases">
        <authorList>
            <person name="Nijsse Bart"/>
        </authorList>
    </citation>
    <scope>NUCLEOTIDE SEQUENCE [LARGE SCALE GENOMIC DNA]</scope>
</reference>
<comment type="similarity">
    <text evidence="4 15">In the N-terminal section; belongs to the cytidine and deoxycytidylate deaminase family.</text>
</comment>
<evidence type="ECO:0000256" key="3">
    <source>
        <dbReference type="ARBA" id="ARBA00004910"/>
    </source>
</evidence>